<dbReference type="Proteomes" id="UP000002274">
    <property type="component" value="Chromosome"/>
</dbReference>
<sequence length="109" mass="12541">MLFDDISLIPQASLHSIHRKFAGIKACIYYQTKNLYDAMTREGLSDLLHAADHSLTLRGQLKNCSNDQELIDLAKDYGFPVQLCDLQNEAESQQIEDWFRNSRISPIRK</sequence>
<proteinExistence type="predicted"/>
<accession>A2CAR5</accession>
<gene>
    <name evidence="2" type="ordered locus">P9303_18331</name>
</gene>
<dbReference type="EMBL" id="CP000554">
    <property type="protein sequence ID" value="ABM78575.1"/>
    <property type="molecule type" value="Genomic_DNA"/>
</dbReference>
<name>A2CAR5_PROM3</name>
<evidence type="ECO:0000313" key="2">
    <source>
        <dbReference type="EMBL" id="ABM78575.1"/>
    </source>
</evidence>
<dbReference type="RefSeq" id="WP_011826460.1">
    <property type="nucleotide sequence ID" value="NC_008820.1"/>
</dbReference>
<reference evidence="2 3" key="1">
    <citation type="journal article" date="2007" name="PLoS Genet.">
        <title>Patterns and implications of gene gain and loss in the evolution of Prochlorococcus.</title>
        <authorList>
            <person name="Kettler G.C."/>
            <person name="Martiny A.C."/>
            <person name="Huang K."/>
            <person name="Zucker J."/>
            <person name="Coleman M.L."/>
            <person name="Rodrigue S."/>
            <person name="Chen F."/>
            <person name="Lapidus A."/>
            <person name="Ferriera S."/>
            <person name="Johnson J."/>
            <person name="Steglich C."/>
            <person name="Church G.M."/>
            <person name="Richardson P."/>
            <person name="Chisholm S.W."/>
        </authorList>
    </citation>
    <scope>NUCLEOTIDE SEQUENCE [LARGE SCALE GENOMIC DNA]</scope>
    <source>
        <strain evidence="2 3">MIT 9303</strain>
    </source>
</reference>
<dbReference type="KEGG" id="pmf:P9303_18331"/>
<evidence type="ECO:0000313" key="3">
    <source>
        <dbReference type="Proteomes" id="UP000002274"/>
    </source>
</evidence>
<dbReference type="HOGENOM" id="CLU_2181551_0_0_3"/>
<dbReference type="InterPro" id="IPR012903">
    <property type="entry name" value="Nif11"/>
</dbReference>
<dbReference type="Pfam" id="PF07862">
    <property type="entry name" value="Nif11"/>
    <property type="match status" value="1"/>
</dbReference>
<feature type="domain" description="Nif11" evidence="1">
    <location>
        <begin position="39"/>
        <end position="86"/>
    </location>
</feature>
<dbReference type="AlphaFoldDB" id="A2CAR5"/>
<dbReference type="STRING" id="59922.P9303_18331"/>
<evidence type="ECO:0000259" key="1">
    <source>
        <dbReference type="Pfam" id="PF07862"/>
    </source>
</evidence>
<protein>
    <recommendedName>
        <fullName evidence="1">Nif11 domain-containing protein</fullName>
    </recommendedName>
</protein>
<organism evidence="2 3">
    <name type="scientific">Prochlorococcus marinus (strain MIT 9303)</name>
    <dbReference type="NCBI Taxonomy" id="59922"/>
    <lineage>
        <taxon>Bacteria</taxon>
        <taxon>Bacillati</taxon>
        <taxon>Cyanobacteriota</taxon>
        <taxon>Cyanophyceae</taxon>
        <taxon>Synechococcales</taxon>
        <taxon>Prochlorococcaceae</taxon>
        <taxon>Prochlorococcus</taxon>
    </lineage>
</organism>